<reference evidence="1" key="1">
    <citation type="journal article" date="2020" name="mSystems">
        <title>Genome- and Community-Level Interaction Insights into Carbon Utilization and Element Cycling Functions of Hydrothermarchaeota in Hydrothermal Sediment.</title>
        <authorList>
            <person name="Zhou Z."/>
            <person name="Liu Y."/>
            <person name="Xu W."/>
            <person name="Pan J."/>
            <person name="Luo Z.H."/>
            <person name="Li M."/>
        </authorList>
    </citation>
    <scope>NUCLEOTIDE SEQUENCE [LARGE SCALE GENOMIC DNA]</scope>
    <source>
        <strain evidence="1">SpSt-81</strain>
    </source>
</reference>
<dbReference type="Gene3D" id="2.60.120.10">
    <property type="entry name" value="Jelly Rolls"/>
    <property type="match status" value="1"/>
</dbReference>
<name>A0A7C3RLV9_DICTH</name>
<proteinExistence type="predicted"/>
<dbReference type="AlphaFoldDB" id="A0A7C3RLV9"/>
<comment type="caution">
    <text evidence="1">The sequence shown here is derived from an EMBL/GenBank/DDBJ whole genome shotgun (WGS) entry which is preliminary data.</text>
</comment>
<dbReference type="EMBL" id="DTIN01000014">
    <property type="protein sequence ID" value="HFX13324.1"/>
    <property type="molecule type" value="Genomic_DNA"/>
</dbReference>
<protein>
    <submittedName>
        <fullName evidence="1">Uncharacterized protein</fullName>
    </submittedName>
</protein>
<dbReference type="InterPro" id="IPR011051">
    <property type="entry name" value="RmlC_Cupin_sf"/>
</dbReference>
<accession>A0A7C3RLV9</accession>
<gene>
    <name evidence="1" type="ORF">ENW00_04075</name>
</gene>
<dbReference type="InterPro" id="IPR014710">
    <property type="entry name" value="RmlC-like_jellyroll"/>
</dbReference>
<evidence type="ECO:0000313" key="1">
    <source>
        <dbReference type="EMBL" id="HFX13324.1"/>
    </source>
</evidence>
<dbReference type="SUPFAM" id="SSF51182">
    <property type="entry name" value="RmlC-like cupins"/>
    <property type="match status" value="1"/>
</dbReference>
<organism evidence="1">
    <name type="scientific">Dictyoglomus thermophilum</name>
    <dbReference type="NCBI Taxonomy" id="14"/>
    <lineage>
        <taxon>Bacteria</taxon>
        <taxon>Pseudomonadati</taxon>
        <taxon>Dictyoglomota</taxon>
        <taxon>Dictyoglomia</taxon>
        <taxon>Dictyoglomales</taxon>
        <taxon>Dictyoglomaceae</taxon>
        <taxon>Dictyoglomus</taxon>
    </lineage>
</organism>
<sequence>MFRKFSLSEGNLEDYKKGNFMVRFLNFSPTFISDTEVHKRVNDMYIVFKGRGKVLLSDKYSGGTEIEEGEIRKCEIIEPEEINIKDGDVLIIPAGICHQLRVENESLTLVIVKIPEN</sequence>